<evidence type="ECO:0000313" key="2">
    <source>
        <dbReference type="Proteomes" id="UP000425960"/>
    </source>
</evidence>
<name>A0A5K7ZXY9_9BACT</name>
<evidence type="ECO:0000313" key="1">
    <source>
        <dbReference type="EMBL" id="BBO84970.1"/>
    </source>
</evidence>
<accession>A0A5K7ZXY9</accession>
<dbReference type="EMBL" id="AP021876">
    <property type="protein sequence ID" value="BBO84970.1"/>
    <property type="molecule type" value="Genomic_DNA"/>
</dbReference>
<dbReference type="KEGG" id="dov:DSCO28_55360"/>
<dbReference type="Proteomes" id="UP000425960">
    <property type="component" value="Chromosome"/>
</dbReference>
<protein>
    <submittedName>
        <fullName evidence="1">Uncharacterized protein</fullName>
    </submittedName>
</protein>
<proteinExistence type="predicted"/>
<reference evidence="1 2" key="1">
    <citation type="submission" date="2019-11" db="EMBL/GenBank/DDBJ databases">
        <title>Comparative genomics of hydrocarbon-degrading Desulfosarcina strains.</title>
        <authorList>
            <person name="Watanabe M."/>
            <person name="Kojima H."/>
            <person name="Fukui M."/>
        </authorList>
    </citation>
    <scope>NUCLEOTIDE SEQUENCE [LARGE SCALE GENOMIC DNA]</scope>
    <source>
        <strain evidence="1 2">28bB2T</strain>
    </source>
</reference>
<dbReference type="AlphaFoldDB" id="A0A5K7ZXY9"/>
<gene>
    <name evidence="1" type="ORF">DSCO28_55360</name>
</gene>
<sequence length="104" mass="11426">MVSILLCGNPERESMQCLSNSFRRIIANMDGCQKGEFLFPSAFLIQVQPELATSQLNALAKAGQEIVLNGFISPETVSAVNQEYIDDPAAIIEMQNQFFQGGKI</sequence>
<organism evidence="1 2">
    <name type="scientific">Desulfosarcina ovata subsp. sediminis</name>
    <dbReference type="NCBI Taxonomy" id="885957"/>
    <lineage>
        <taxon>Bacteria</taxon>
        <taxon>Pseudomonadati</taxon>
        <taxon>Thermodesulfobacteriota</taxon>
        <taxon>Desulfobacteria</taxon>
        <taxon>Desulfobacterales</taxon>
        <taxon>Desulfosarcinaceae</taxon>
        <taxon>Desulfosarcina</taxon>
    </lineage>
</organism>